<feature type="region of interest" description="Disordered" evidence="2">
    <location>
        <begin position="681"/>
        <end position="712"/>
    </location>
</feature>
<accession>A0A167QXH0</accession>
<feature type="coiled-coil region" evidence="1">
    <location>
        <begin position="429"/>
        <end position="498"/>
    </location>
</feature>
<dbReference type="RefSeq" id="XP_018298468.1">
    <property type="nucleotide sequence ID" value="XM_018440810.1"/>
</dbReference>
<feature type="compositionally biased region" description="Polar residues" evidence="2">
    <location>
        <begin position="750"/>
        <end position="760"/>
    </location>
</feature>
<feature type="compositionally biased region" description="Polar residues" evidence="2">
    <location>
        <begin position="154"/>
        <end position="164"/>
    </location>
</feature>
<feature type="compositionally biased region" description="Low complexity" evidence="2">
    <location>
        <begin position="227"/>
        <end position="242"/>
    </location>
</feature>
<dbReference type="AlphaFoldDB" id="A0A167QXH0"/>
<feature type="region of interest" description="Disordered" evidence="2">
    <location>
        <begin position="750"/>
        <end position="795"/>
    </location>
</feature>
<keyword evidence="1" id="KW-0175">Coiled coil</keyword>
<dbReference type="VEuPathDB" id="FungiDB:PHYBLDRAFT_61476"/>
<feature type="compositionally biased region" description="Low complexity" evidence="2">
    <location>
        <begin position="777"/>
        <end position="795"/>
    </location>
</feature>
<feature type="region of interest" description="Disordered" evidence="2">
    <location>
        <begin position="598"/>
        <end position="651"/>
    </location>
</feature>
<gene>
    <name evidence="3" type="ORF">PHYBLDRAFT_61476</name>
</gene>
<feature type="compositionally biased region" description="Polar residues" evidence="2">
    <location>
        <begin position="172"/>
        <end position="193"/>
    </location>
</feature>
<feature type="region of interest" description="Disordered" evidence="2">
    <location>
        <begin position="1"/>
        <end position="22"/>
    </location>
</feature>
<feature type="compositionally biased region" description="Low complexity" evidence="2">
    <location>
        <begin position="612"/>
        <end position="633"/>
    </location>
</feature>
<evidence type="ECO:0000313" key="3">
    <source>
        <dbReference type="EMBL" id="OAD80428.1"/>
    </source>
</evidence>
<organism evidence="3 4">
    <name type="scientific">Phycomyces blakesleeanus (strain ATCC 8743b / DSM 1359 / FGSC 10004 / NBRC 33097 / NRRL 1555)</name>
    <dbReference type="NCBI Taxonomy" id="763407"/>
    <lineage>
        <taxon>Eukaryota</taxon>
        <taxon>Fungi</taxon>
        <taxon>Fungi incertae sedis</taxon>
        <taxon>Mucoromycota</taxon>
        <taxon>Mucoromycotina</taxon>
        <taxon>Mucoromycetes</taxon>
        <taxon>Mucorales</taxon>
        <taxon>Phycomycetaceae</taxon>
        <taxon>Phycomyces</taxon>
    </lineage>
</organism>
<feature type="compositionally biased region" description="Polar residues" evidence="2">
    <location>
        <begin position="681"/>
        <end position="702"/>
    </location>
</feature>
<feature type="compositionally biased region" description="Polar residues" evidence="2">
    <location>
        <begin position="111"/>
        <end position="130"/>
    </location>
</feature>
<keyword evidence="4" id="KW-1185">Reference proteome</keyword>
<sequence>MPPMYNQTKNSHHSKATMPKQTRTSPVYYCSVLLPENTHARLLNPIEKQNKIELAERVAKAEAIYHQPASRSKEDFYLVSLPRGVHRIPIVNLSNSKKSQPSSPPIDSWKDTSSTLAKESTPNSPPTSYLASPPLEPKQNNKPYHINTAPCSLGQRTPVQSPAESSFDLFRPNSSQTLPKITPPQRFSYNESLPVSPLCPPPHLRRERRTSRAASVPEFAHPHRPSIDYSSRRGSQSSVSHSIVNRPRPKSMLSRMATQDLPEERLSVSQSMWLDQLERQIKIRLQSTVYPSLSSVTQIQQEARQFWEDQRRAMQAFSDSLIEKIEDRFELSETNPSLQIASKQTELEKEVIENRREILHLQRQLVEFDLLKPRHAELEAQYEAMGQQAAYFQKEWQESRVQQSRVVELEAHLKILTDVVEEDCTKQRLDEILMEKAQWKAEMDEQIKAKQTLKDRVDELQVEVCRNHKEMNRLGSRNQQLETDLECHQRELERLQAKCEYRTVERPEIGMADCGEEFGQGLVSQCLPPPTNKLPETPAEMMETIGRLKEENRKIKQSESVNKIQLDYMQRELNQLTPAGLKRHLERKDEEILKLKRALESHTKQTQPTTISSIPINSPISLPLPSVPVSVPSEPEPEHDHEHQSISTTSVPTDLAVPIAVPVTIPLPLSTIIPTHVTGSTTLGGKSSPQTSRTCSPCSSFCRTPPPERHPERLSYRMDTSGPSNELDGHVTFMTQINGKLSHYTVKVSSNTHPMSQNTNPRRRSQKPLNPEAAAWKPPTTSSRSGSSHKGSPTL</sequence>
<dbReference type="Proteomes" id="UP000077315">
    <property type="component" value="Unassembled WGS sequence"/>
</dbReference>
<protein>
    <submittedName>
        <fullName evidence="3">Uncharacterized protein</fullName>
    </submittedName>
</protein>
<evidence type="ECO:0000256" key="2">
    <source>
        <dbReference type="SAM" id="MobiDB-lite"/>
    </source>
</evidence>
<proteinExistence type="predicted"/>
<reference evidence="4" key="1">
    <citation type="submission" date="2015-06" db="EMBL/GenBank/DDBJ databases">
        <title>Expansion of signal transduction pathways in fungi by whole-genome duplication.</title>
        <authorList>
            <consortium name="DOE Joint Genome Institute"/>
            <person name="Corrochano L.M."/>
            <person name="Kuo A."/>
            <person name="Marcet-Houben M."/>
            <person name="Polaino S."/>
            <person name="Salamov A."/>
            <person name="Villalobos J.M."/>
            <person name="Alvarez M.I."/>
            <person name="Avalos J."/>
            <person name="Benito E.P."/>
            <person name="Benoit I."/>
            <person name="Burger G."/>
            <person name="Camino L.P."/>
            <person name="Canovas D."/>
            <person name="Cerda-Olmedo E."/>
            <person name="Cheng J.-F."/>
            <person name="Dominguez A."/>
            <person name="Elias M."/>
            <person name="Eslava A.P."/>
            <person name="Glaser F."/>
            <person name="Grimwood J."/>
            <person name="Gutierrez G."/>
            <person name="Heitman J."/>
            <person name="Henrissat B."/>
            <person name="Iturriaga E.A."/>
            <person name="Lang B.F."/>
            <person name="Lavin J.L."/>
            <person name="Lee S."/>
            <person name="Li W."/>
            <person name="Lindquist E."/>
            <person name="Lopez-Garcia S."/>
            <person name="Luque E.M."/>
            <person name="Marcos A.T."/>
            <person name="Martin J."/>
            <person name="McCluskey K."/>
            <person name="Medina H.R."/>
            <person name="Miralles-Duran A."/>
            <person name="Miyazaki A."/>
            <person name="Munoz-Torres E."/>
            <person name="Oguiza J.A."/>
            <person name="Ohm R."/>
            <person name="Olmedo M."/>
            <person name="Orejas M."/>
            <person name="Ortiz-Castellanos L."/>
            <person name="Pisabarro A.G."/>
            <person name="Rodriguez-Romero J."/>
            <person name="Ruiz-Herrera J."/>
            <person name="Ruiz-Vazquez R."/>
            <person name="Sanz C."/>
            <person name="Schackwitz W."/>
            <person name="Schmutz J."/>
            <person name="Shahriari M."/>
            <person name="Shelest E."/>
            <person name="Silva-Franco F."/>
            <person name="Soanes D."/>
            <person name="Syed K."/>
            <person name="Tagua V.G."/>
            <person name="Talbot N.J."/>
            <person name="Thon M."/>
            <person name="De vries R.P."/>
            <person name="Wiebenga A."/>
            <person name="Yadav J.S."/>
            <person name="Braun E.L."/>
            <person name="Baker S."/>
            <person name="Garre V."/>
            <person name="Horwitz B."/>
            <person name="Torres-Martinez S."/>
            <person name="Idnurm A."/>
            <person name="Herrera-Estrella A."/>
            <person name="Gabaldon T."/>
            <person name="Grigoriev I.V."/>
        </authorList>
    </citation>
    <scope>NUCLEOTIDE SEQUENCE [LARGE SCALE GENOMIC DNA]</scope>
    <source>
        <strain evidence="4">NRRL 1555(-)</strain>
    </source>
</reference>
<feature type="compositionally biased region" description="Low complexity" evidence="2">
    <location>
        <begin position="94"/>
        <end position="107"/>
    </location>
</feature>
<name>A0A167QXH0_PHYB8</name>
<dbReference type="EMBL" id="KV440971">
    <property type="protein sequence ID" value="OAD80428.1"/>
    <property type="molecule type" value="Genomic_DNA"/>
</dbReference>
<feature type="region of interest" description="Disordered" evidence="2">
    <location>
        <begin position="92"/>
        <end position="245"/>
    </location>
</feature>
<dbReference type="InParanoid" id="A0A167QXH0"/>
<evidence type="ECO:0000313" key="4">
    <source>
        <dbReference type="Proteomes" id="UP000077315"/>
    </source>
</evidence>
<evidence type="ECO:0000256" key="1">
    <source>
        <dbReference type="SAM" id="Coils"/>
    </source>
</evidence>
<dbReference type="GeneID" id="29001716"/>
<dbReference type="OrthoDB" id="2256928at2759"/>